<sequence length="120" mass="13981">MSLNSNFINRKHLEVMENSLKINSNGSELNQRKEKRYKPDSVKACYLSKFYITTKLELLTPHQRTGRPLLMIYLALHRIEFTWFHYSRTVHTFCCTCPILSNDGCYPLCCPTVSGLSYPN</sequence>
<evidence type="ECO:0000313" key="2">
    <source>
        <dbReference type="Proteomes" id="UP000285906"/>
    </source>
</evidence>
<accession>A0A420D8Y4</accession>
<organism evidence="1 2">
    <name type="scientific">Epilithonimonas arachidiradicis</name>
    <dbReference type="NCBI Taxonomy" id="1617282"/>
    <lineage>
        <taxon>Bacteria</taxon>
        <taxon>Pseudomonadati</taxon>
        <taxon>Bacteroidota</taxon>
        <taxon>Flavobacteriia</taxon>
        <taxon>Flavobacteriales</taxon>
        <taxon>Weeksellaceae</taxon>
        <taxon>Chryseobacterium group</taxon>
        <taxon>Epilithonimonas</taxon>
    </lineage>
</organism>
<gene>
    <name evidence="1" type="ORF">BXY58_1594</name>
</gene>
<comment type="caution">
    <text evidence="1">The sequence shown here is derived from an EMBL/GenBank/DDBJ whole genome shotgun (WGS) entry which is preliminary data.</text>
</comment>
<dbReference type="Proteomes" id="UP000285906">
    <property type="component" value="Unassembled WGS sequence"/>
</dbReference>
<protein>
    <submittedName>
        <fullName evidence="1">Uncharacterized protein</fullName>
    </submittedName>
</protein>
<reference evidence="1 2" key="1">
    <citation type="submission" date="2018-09" db="EMBL/GenBank/DDBJ databases">
        <title>Genomic Encyclopedia of Archaeal and Bacterial Type Strains, Phase II (KMG-II): from individual species to whole genera.</title>
        <authorList>
            <person name="Goeker M."/>
        </authorList>
    </citation>
    <scope>NUCLEOTIDE SEQUENCE [LARGE SCALE GENOMIC DNA]</scope>
    <source>
        <strain evidence="1 2">DSM 27620</strain>
    </source>
</reference>
<evidence type="ECO:0000313" key="1">
    <source>
        <dbReference type="EMBL" id="RKE87482.1"/>
    </source>
</evidence>
<dbReference type="EMBL" id="RAQH01000004">
    <property type="protein sequence ID" value="RKE87482.1"/>
    <property type="molecule type" value="Genomic_DNA"/>
</dbReference>
<name>A0A420D8Y4_9FLAO</name>
<proteinExistence type="predicted"/>
<dbReference type="AlphaFoldDB" id="A0A420D8Y4"/>